<dbReference type="AlphaFoldDB" id="A0A0C9U6U4"/>
<dbReference type="Proteomes" id="UP000054279">
    <property type="component" value="Unassembled WGS sequence"/>
</dbReference>
<evidence type="ECO:0000313" key="1">
    <source>
        <dbReference type="EMBL" id="KIJ24827.1"/>
    </source>
</evidence>
<dbReference type="HOGENOM" id="CLU_2405515_0_0_1"/>
<keyword evidence="2" id="KW-1185">Reference proteome</keyword>
<feature type="non-terminal residue" evidence="1">
    <location>
        <position position="93"/>
    </location>
</feature>
<dbReference type="OrthoDB" id="164951at2759"/>
<accession>A0A0C9U6U4</accession>
<organism evidence="1 2">
    <name type="scientific">Sphaerobolus stellatus (strain SS14)</name>
    <dbReference type="NCBI Taxonomy" id="990650"/>
    <lineage>
        <taxon>Eukaryota</taxon>
        <taxon>Fungi</taxon>
        <taxon>Dikarya</taxon>
        <taxon>Basidiomycota</taxon>
        <taxon>Agaricomycotina</taxon>
        <taxon>Agaricomycetes</taxon>
        <taxon>Phallomycetidae</taxon>
        <taxon>Geastrales</taxon>
        <taxon>Sphaerobolaceae</taxon>
        <taxon>Sphaerobolus</taxon>
    </lineage>
</organism>
<sequence>MVSLNELAVSTHCDRYILGHEYEVHNQPEAPGINMHFHLLRWLEILRHHVYRCALQPADYLFPAIGANGVAKPGSPIPHDTIQKWLNEFILAS</sequence>
<evidence type="ECO:0000313" key="2">
    <source>
        <dbReference type="Proteomes" id="UP000054279"/>
    </source>
</evidence>
<dbReference type="EMBL" id="KN837455">
    <property type="protein sequence ID" value="KIJ24827.1"/>
    <property type="molecule type" value="Genomic_DNA"/>
</dbReference>
<name>A0A0C9U6U4_SPHS4</name>
<gene>
    <name evidence="1" type="ORF">M422DRAFT_194230</name>
</gene>
<protein>
    <submittedName>
        <fullName evidence="1">Uncharacterized protein</fullName>
    </submittedName>
</protein>
<proteinExistence type="predicted"/>
<reference evidence="1 2" key="1">
    <citation type="submission" date="2014-06" db="EMBL/GenBank/DDBJ databases">
        <title>Evolutionary Origins and Diversification of the Mycorrhizal Mutualists.</title>
        <authorList>
            <consortium name="DOE Joint Genome Institute"/>
            <consortium name="Mycorrhizal Genomics Consortium"/>
            <person name="Kohler A."/>
            <person name="Kuo A."/>
            <person name="Nagy L.G."/>
            <person name="Floudas D."/>
            <person name="Copeland A."/>
            <person name="Barry K.W."/>
            <person name="Cichocki N."/>
            <person name="Veneault-Fourrey C."/>
            <person name="LaButti K."/>
            <person name="Lindquist E.A."/>
            <person name="Lipzen A."/>
            <person name="Lundell T."/>
            <person name="Morin E."/>
            <person name="Murat C."/>
            <person name="Riley R."/>
            <person name="Ohm R."/>
            <person name="Sun H."/>
            <person name="Tunlid A."/>
            <person name="Henrissat B."/>
            <person name="Grigoriev I.V."/>
            <person name="Hibbett D.S."/>
            <person name="Martin F."/>
        </authorList>
    </citation>
    <scope>NUCLEOTIDE SEQUENCE [LARGE SCALE GENOMIC DNA]</scope>
    <source>
        <strain evidence="1 2">SS14</strain>
    </source>
</reference>